<evidence type="ECO:0000313" key="2">
    <source>
        <dbReference type="EMBL" id="MBB3087376.1"/>
    </source>
</evidence>
<dbReference type="RefSeq" id="WP_221208424.1">
    <property type="nucleotide sequence ID" value="NZ_BMQT01000001.1"/>
</dbReference>
<keyword evidence="1" id="KW-0812">Transmembrane</keyword>
<feature type="transmembrane region" description="Helical" evidence="1">
    <location>
        <begin position="387"/>
        <end position="409"/>
    </location>
</feature>
<dbReference type="AlphaFoldDB" id="A0A7W5A0F0"/>
<evidence type="ECO:0000313" key="3">
    <source>
        <dbReference type="Proteomes" id="UP000577707"/>
    </source>
</evidence>
<dbReference type="Proteomes" id="UP000577707">
    <property type="component" value="Unassembled WGS sequence"/>
</dbReference>
<keyword evidence="3" id="KW-1185">Reference proteome</keyword>
<feature type="transmembrane region" description="Helical" evidence="1">
    <location>
        <begin position="28"/>
        <end position="57"/>
    </location>
</feature>
<comment type="caution">
    <text evidence="2">The sequence shown here is derived from an EMBL/GenBank/DDBJ whole genome shotgun (WGS) entry which is preliminary data.</text>
</comment>
<accession>A0A7W5A0F0</accession>
<keyword evidence="1" id="KW-0472">Membrane</keyword>
<evidence type="ECO:0008006" key="4">
    <source>
        <dbReference type="Google" id="ProtNLM"/>
    </source>
</evidence>
<gene>
    <name evidence="2" type="ORF">FHS12_000299</name>
</gene>
<protein>
    <recommendedName>
        <fullName evidence="4">Integral membrane protein</fullName>
    </recommendedName>
</protein>
<keyword evidence="1" id="KW-1133">Transmembrane helix</keyword>
<feature type="transmembrane region" description="Helical" evidence="1">
    <location>
        <begin position="346"/>
        <end position="367"/>
    </location>
</feature>
<feature type="transmembrane region" description="Helical" evidence="1">
    <location>
        <begin position="171"/>
        <end position="196"/>
    </location>
</feature>
<evidence type="ECO:0000256" key="1">
    <source>
        <dbReference type="SAM" id="Phobius"/>
    </source>
</evidence>
<reference evidence="2 3" key="1">
    <citation type="submission" date="2020-08" db="EMBL/GenBank/DDBJ databases">
        <title>Genomic Encyclopedia of Type Strains, Phase III (KMG-III): the genomes of soil and plant-associated and newly described type strains.</title>
        <authorList>
            <person name="Whitman W."/>
        </authorList>
    </citation>
    <scope>NUCLEOTIDE SEQUENCE [LARGE SCALE GENOMIC DNA]</scope>
    <source>
        <strain evidence="2 3">CECT 3302</strain>
    </source>
</reference>
<proteinExistence type="predicted"/>
<feature type="transmembrane region" description="Helical" evidence="1">
    <location>
        <begin position="77"/>
        <end position="105"/>
    </location>
</feature>
<feature type="transmembrane region" description="Helical" evidence="1">
    <location>
        <begin position="312"/>
        <end position="334"/>
    </location>
</feature>
<sequence>MSSLLPPRTPDRGRVADDLHDLRHRRPLVAVALLGGIGTAAATLVVCLAIGILGWFISDMGAHGEPSDALRVAALGWLLGHGSGVVVSGVAITLVPLGLTLVLAWAMWQVAIRVGDSVSLHGPDANALADGERDLTVPVVAGLFALGYTTTAVATAIIAGTPETAPSVIGVFAWSVGLCIVVALPAIAVGSGRAALWITLLPRAAVDVLVMVRSILVWWFAVSTLLFFAALFADFTTSINVVSQLHLDVGGIILYSLLAVLVLPNAVLFSSAYALGPGFSVGVGTTVTPTAVTLGPLPMFPMLAALPDNGAPPAWVAAVMALGPLTAFVAVCRVQRRRPTLRWSEGALRGVSAGVVAGLLLAVLSGIAGGAVGPGRMLDVGPYAGQVLVNAIAFFGLAGLLAGLTMTWWHRRSLPADASA</sequence>
<feature type="transmembrane region" description="Helical" evidence="1">
    <location>
        <begin position="135"/>
        <end position="159"/>
    </location>
</feature>
<name>A0A7W5A0F0_9ACTN</name>
<dbReference type="Pfam" id="PF19877">
    <property type="entry name" value="DUF6350"/>
    <property type="match status" value="1"/>
</dbReference>
<feature type="transmembrane region" description="Helical" evidence="1">
    <location>
        <begin position="252"/>
        <end position="275"/>
    </location>
</feature>
<organism evidence="2 3">
    <name type="scientific">Nocardioides albus</name>
    <dbReference type="NCBI Taxonomy" id="1841"/>
    <lineage>
        <taxon>Bacteria</taxon>
        <taxon>Bacillati</taxon>
        <taxon>Actinomycetota</taxon>
        <taxon>Actinomycetes</taxon>
        <taxon>Propionibacteriales</taxon>
        <taxon>Nocardioidaceae</taxon>
        <taxon>Nocardioides</taxon>
    </lineage>
</organism>
<dbReference type="InterPro" id="IPR045931">
    <property type="entry name" value="DUF6350"/>
</dbReference>
<dbReference type="EMBL" id="JACHXG010000001">
    <property type="protein sequence ID" value="MBB3087376.1"/>
    <property type="molecule type" value="Genomic_DNA"/>
</dbReference>
<feature type="transmembrane region" description="Helical" evidence="1">
    <location>
        <begin position="208"/>
        <end position="232"/>
    </location>
</feature>